<keyword evidence="1" id="KW-1133">Transmembrane helix</keyword>
<feature type="transmembrane region" description="Helical" evidence="1">
    <location>
        <begin position="68"/>
        <end position="87"/>
    </location>
</feature>
<sequence>MFFFNISFLQLSKETYTLDYPHYFSYIFPESNLRTDSGKIYEKVVGVIQSVCFFRNIYEKVVGGYSRIYILVYLLLLWISFTLLIFLKKNFFF</sequence>
<dbReference type="KEGG" id="vg:31050561"/>
<keyword evidence="1" id="KW-0812">Transmembrane</keyword>
<dbReference type="GeneID" id="31050561"/>
<organism evidence="2 3">
    <name type="scientific">Leptopilina boulardi filamentous virus</name>
    <dbReference type="NCBI Taxonomy" id="552509"/>
    <lineage>
        <taxon>Viruses</taxon>
        <taxon>Viruses incertae sedis</taxon>
        <taxon>Naldaviricetes</taxon>
        <taxon>Lefavirales</taxon>
        <taxon>Filamentoviridae</taxon>
        <taxon>Alphafilamentovirus</taxon>
        <taxon>Alphafilamentovirus leboulardi</taxon>
    </lineage>
</organism>
<evidence type="ECO:0000313" key="2">
    <source>
        <dbReference type="EMBL" id="AQQ80004.1"/>
    </source>
</evidence>
<reference evidence="2 3" key="1">
    <citation type="journal article" date="2016" name="Genome Biol. Evol.">
        <title>Genome Sequencing of the Behavior Manipulating Virus LbFV Reveals a Possible New Virus Family.</title>
        <authorList>
            <person name="Lepetit D."/>
            <person name="Gillet B."/>
            <person name="Hughes S."/>
            <person name="Kraaijeveld K."/>
            <person name="Varaldi J."/>
        </authorList>
    </citation>
    <scope>NUCLEOTIDE SEQUENCE [LARGE SCALE GENOMIC DNA]</scope>
    <source>
        <strain evidence="2">Valence Gotheron</strain>
    </source>
</reference>
<evidence type="ECO:0000313" key="3">
    <source>
        <dbReference type="Proteomes" id="UP000203066"/>
    </source>
</evidence>
<proteinExistence type="predicted"/>
<keyword evidence="1" id="KW-0472">Membrane</keyword>
<protein>
    <submittedName>
        <fullName evidence="2">Uncharacterized protein</fullName>
    </submittedName>
</protein>
<keyword evidence="3" id="KW-1185">Reference proteome</keyword>
<evidence type="ECO:0000256" key="1">
    <source>
        <dbReference type="SAM" id="Phobius"/>
    </source>
</evidence>
<accession>A0A1S5YDD4</accession>
<name>A0A1S5YDD4_9VIRU</name>
<gene>
    <name evidence="2" type="ORF">LbFV_ORF84</name>
</gene>
<dbReference type="EMBL" id="KY009685">
    <property type="protein sequence ID" value="AQQ80004.1"/>
    <property type="molecule type" value="Genomic_DNA"/>
</dbReference>
<dbReference type="RefSeq" id="YP_009345688.1">
    <property type="nucleotide sequence ID" value="NC_033778.1"/>
</dbReference>
<dbReference type="Proteomes" id="UP000203066">
    <property type="component" value="Segment"/>
</dbReference>